<evidence type="ECO:0000256" key="1">
    <source>
        <dbReference type="ARBA" id="ARBA00022741"/>
    </source>
</evidence>
<dbReference type="Gene3D" id="2.40.50.250">
    <property type="entry name" value="bipa protein"/>
    <property type="match status" value="1"/>
</dbReference>
<dbReference type="GO" id="GO:0006412">
    <property type="term" value="P:translation"/>
    <property type="evidence" value="ECO:0007669"/>
    <property type="project" value="UniProtKB-KW"/>
</dbReference>
<dbReference type="GO" id="GO:0032790">
    <property type="term" value="P:ribosome disassembly"/>
    <property type="evidence" value="ECO:0007669"/>
    <property type="project" value="TreeGrafter"/>
</dbReference>
<keyword evidence="2" id="KW-0648">Protein biosynthesis</keyword>
<gene>
    <name evidence="5" type="ORF">HXN55_06355</name>
</gene>
<dbReference type="PANTHER" id="PTHR43261:SF1">
    <property type="entry name" value="RIBOSOME-RELEASING FACTOR 2, MITOCHONDRIAL"/>
    <property type="match status" value="1"/>
</dbReference>
<dbReference type="FunFam" id="2.40.50.250:FF:000001">
    <property type="entry name" value="GTP-binding protein TypA"/>
    <property type="match status" value="1"/>
</dbReference>
<dbReference type="GO" id="GO:0005525">
    <property type="term" value="F:GTP binding"/>
    <property type="evidence" value="ECO:0007669"/>
    <property type="project" value="UniProtKB-KW"/>
</dbReference>
<proteinExistence type="predicted"/>
<dbReference type="SMART" id="SM00838">
    <property type="entry name" value="EFG_C"/>
    <property type="match status" value="1"/>
</dbReference>
<organism evidence="5 6">
    <name type="scientific">Prevotella nigrescens</name>
    <dbReference type="NCBI Taxonomy" id="28133"/>
    <lineage>
        <taxon>Bacteria</taxon>
        <taxon>Pseudomonadati</taxon>
        <taxon>Bacteroidota</taxon>
        <taxon>Bacteroidia</taxon>
        <taxon>Bacteroidales</taxon>
        <taxon>Prevotellaceae</taxon>
        <taxon>Prevotella</taxon>
    </lineage>
</organism>
<sequence length="257" mass="29398">RVAPVEGYTDRWLVSGRGVLHLSVLIETMRREGYELQVGQPQVIYKEIDGQRCEPIEELTINVPDEFSSKMIDMVTRRKGELLSMDTEGDRVNIMFEIPSRGIMGLRTNVLTASQGEAIMAHRFKEYQPFKGEITRRTNGSMIAMENGTAYAYSIDKLQDRGKFFIDPGEEVYGGQVVGEHVHEKDLVINVTKAKQLTNVRASGSDDKARVIPKVEMSLEECIEYIKVDEYIEVTPKSIRMRKILLDHLERKRESKE</sequence>
<dbReference type="Gene3D" id="3.30.70.240">
    <property type="match status" value="1"/>
</dbReference>
<dbReference type="AlphaFoldDB" id="A0A9D5WWN1"/>
<dbReference type="InterPro" id="IPR048876">
    <property type="entry name" value="BipA_C"/>
</dbReference>
<comment type="caution">
    <text evidence="5">The sequence shown here is derived from an EMBL/GenBank/DDBJ whole genome shotgun (WGS) entry which is preliminary data.</text>
</comment>
<feature type="domain" description="Elongation factor EFG" evidence="4">
    <location>
        <begin position="54"/>
        <end position="138"/>
    </location>
</feature>
<dbReference type="Gene3D" id="3.30.70.870">
    <property type="entry name" value="Elongation Factor G (Translational Gtpase), domain 3"/>
    <property type="match status" value="1"/>
</dbReference>
<keyword evidence="3" id="KW-0342">GTP-binding</keyword>
<reference evidence="5" key="1">
    <citation type="submission" date="2020-04" db="EMBL/GenBank/DDBJ databases">
        <title>Deep metagenomics examines the oral microbiome during advanced dental caries in children, revealing novel taxa and co-occurrences with host molecules.</title>
        <authorList>
            <person name="Baker J.L."/>
            <person name="Morton J.T."/>
            <person name="Dinis M."/>
            <person name="Alvarez R."/>
            <person name="Tran N.C."/>
            <person name="Knight R."/>
            <person name="Edlund A."/>
        </authorList>
    </citation>
    <scope>NUCLEOTIDE SEQUENCE</scope>
    <source>
        <strain evidence="5">JCVI_32_bin.50</strain>
    </source>
</reference>
<evidence type="ECO:0000313" key="6">
    <source>
        <dbReference type="Proteomes" id="UP000787419"/>
    </source>
</evidence>
<evidence type="ECO:0000259" key="4">
    <source>
        <dbReference type="SMART" id="SM00838"/>
    </source>
</evidence>
<dbReference type="FunFam" id="3.30.70.240:FF:000002">
    <property type="entry name" value="GTP-binding protein TypA"/>
    <property type="match status" value="1"/>
</dbReference>
<dbReference type="EMBL" id="JABZTM010000059">
    <property type="protein sequence ID" value="MBF1446986.1"/>
    <property type="molecule type" value="Genomic_DNA"/>
</dbReference>
<accession>A0A9D5WWN1</accession>
<evidence type="ECO:0000256" key="3">
    <source>
        <dbReference type="ARBA" id="ARBA00023134"/>
    </source>
</evidence>
<feature type="non-terminal residue" evidence="5">
    <location>
        <position position="1"/>
    </location>
</feature>
<keyword evidence="1" id="KW-0547">Nucleotide-binding</keyword>
<evidence type="ECO:0000256" key="2">
    <source>
        <dbReference type="ARBA" id="ARBA00022917"/>
    </source>
</evidence>
<dbReference type="InterPro" id="IPR035651">
    <property type="entry name" value="BipA_V"/>
</dbReference>
<dbReference type="Proteomes" id="UP000787419">
    <property type="component" value="Unassembled WGS sequence"/>
</dbReference>
<dbReference type="InterPro" id="IPR000640">
    <property type="entry name" value="EFG_V-like"/>
</dbReference>
<dbReference type="InterPro" id="IPR035647">
    <property type="entry name" value="EFG_III/V"/>
</dbReference>
<dbReference type="SUPFAM" id="SSF54980">
    <property type="entry name" value="EF-G C-terminal domain-like"/>
    <property type="match status" value="2"/>
</dbReference>
<dbReference type="InterPro" id="IPR042116">
    <property type="entry name" value="TypA/BipA_C"/>
</dbReference>
<evidence type="ECO:0000313" key="5">
    <source>
        <dbReference type="EMBL" id="MBF1446986.1"/>
    </source>
</evidence>
<dbReference type="CDD" id="cd03710">
    <property type="entry name" value="BipA_TypA_C"/>
    <property type="match status" value="1"/>
</dbReference>
<dbReference type="Pfam" id="PF00679">
    <property type="entry name" value="EFG_C"/>
    <property type="match status" value="1"/>
</dbReference>
<dbReference type="PANTHER" id="PTHR43261">
    <property type="entry name" value="TRANSLATION ELONGATION FACTOR G-RELATED"/>
    <property type="match status" value="1"/>
</dbReference>
<protein>
    <submittedName>
        <fullName evidence="5">Translational GTPase TypA</fullName>
    </submittedName>
</protein>
<name>A0A9D5WWN1_9BACT</name>
<dbReference type="Pfam" id="PF21018">
    <property type="entry name" value="BipA_C"/>
    <property type="match status" value="1"/>
</dbReference>